<reference evidence="4 5" key="1">
    <citation type="journal article" date="2015" name="Genome Announc.">
        <title>Expanding the biotechnology potential of lactobacilli through comparative genomics of 213 strains and associated genera.</title>
        <authorList>
            <person name="Sun Z."/>
            <person name="Harris H.M."/>
            <person name="McCann A."/>
            <person name="Guo C."/>
            <person name="Argimon S."/>
            <person name="Zhang W."/>
            <person name="Yang X."/>
            <person name="Jeffery I.B."/>
            <person name="Cooney J.C."/>
            <person name="Kagawa T.F."/>
            <person name="Liu W."/>
            <person name="Song Y."/>
            <person name="Salvetti E."/>
            <person name="Wrobel A."/>
            <person name="Rasinkangas P."/>
            <person name="Parkhill J."/>
            <person name="Rea M.C."/>
            <person name="O'Sullivan O."/>
            <person name="Ritari J."/>
            <person name="Douillard F.P."/>
            <person name="Paul Ross R."/>
            <person name="Yang R."/>
            <person name="Briner A.E."/>
            <person name="Felis G.E."/>
            <person name="de Vos W.M."/>
            <person name="Barrangou R."/>
            <person name="Klaenhammer T.R."/>
            <person name="Caufield P.W."/>
            <person name="Cui Y."/>
            <person name="Zhang H."/>
            <person name="O'Toole P.W."/>
        </authorList>
    </citation>
    <scope>NUCLEOTIDE SEQUENCE [LARGE SCALE GENOMIC DNA]</scope>
    <source>
        <strain evidence="4 5">DSM 13343</strain>
    </source>
</reference>
<evidence type="ECO:0000313" key="4">
    <source>
        <dbReference type="EMBL" id="KRL51963.1"/>
    </source>
</evidence>
<dbReference type="InterPro" id="IPR017853">
    <property type="entry name" value="GH"/>
</dbReference>
<feature type="domain" description="Glycosyl hydrolase family 13 catalytic" evidence="3">
    <location>
        <begin position="128"/>
        <end position="511"/>
    </location>
</feature>
<organism evidence="4 5">
    <name type="scientific">Lacticaseibacillus manihotivorans DSM 13343 = JCM 12514</name>
    <dbReference type="NCBI Taxonomy" id="1423769"/>
    <lineage>
        <taxon>Bacteria</taxon>
        <taxon>Bacillati</taxon>
        <taxon>Bacillota</taxon>
        <taxon>Bacilli</taxon>
        <taxon>Lactobacillales</taxon>
        <taxon>Lactobacillaceae</taxon>
        <taxon>Lacticaseibacillus</taxon>
    </lineage>
</organism>
<proteinExistence type="predicted"/>
<dbReference type="GO" id="GO:0004553">
    <property type="term" value="F:hydrolase activity, hydrolyzing O-glycosyl compounds"/>
    <property type="evidence" value="ECO:0007669"/>
    <property type="project" value="InterPro"/>
</dbReference>
<dbReference type="OrthoDB" id="9805159at2"/>
<dbReference type="SMART" id="SM00642">
    <property type="entry name" value="Aamy"/>
    <property type="match status" value="1"/>
</dbReference>
<dbReference type="Gene3D" id="3.20.20.80">
    <property type="entry name" value="Glycosidases"/>
    <property type="match status" value="1"/>
</dbReference>
<keyword evidence="5" id="KW-1185">Reference proteome</keyword>
<dbReference type="Pfam" id="PF00128">
    <property type="entry name" value="Alpha-amylase"/>
    <property type="match status" value="1"/>
</dbReference>
<comment type="caution">
    <text evidence="4">The sequence shown here is derived from an EMBL/GenBank/DDBJ whole genome shotgun (WGS) entry which is preliminary data.</text>
</comment>
<evidence type="ECO:0000256" key="1">
    <source>
        <dbReference type="ARBA" id="ARBA00022801"/>
    </source>
</evidence>
<dbReference type="AlphaFoldDB" id="A0A0R1REP3"/>
<evidence type="ECO:0000313" key="5">
    <source>
        <dbReference type="Proteomes" id="UP000051790"/>
    </source>
</evidence>
<dbReference type="PANTHER" id="PTHR10357">
    <property type="entry name" value="ALPHA-AMYLASE FAMILY MEMBER"/>
    <property type="match status" value="1"/>
</dbReference>
<dbReference type="InterPro" id="IPR004193">
    <property type="entry name" value="Glyco_hydro_13_N"/>
</dbReference>
<protein>
    <submittedName>
        <fullName evidence="4">Amylopullulanase</fullName>
    </submittedName>
</protein>
<evidence type="ECO:0000259" key="3">
    <source>
        <dbReference type="SMART" id="SM00642"/>
    </source>
</evidence>
<keyword evidence="2" id="KW-0326">Glycosidase</keyword>
<dbReference type="CDD" id="cd11338">
    <property type="entry name" value="AmyAc_CMD"/>
    <property type="match status" value="1"/>
</dbReference>
<dbReference type="Gene3D" id="3.90.400.10">
    <property type="entry name" value="Oligo-1,6-glucosidase, Domain 2"/>
    <property type="match status" value="1"/>
</dbReference>
<dbReference type="PANTHER" id="PTHR10357:SF210">
    <property type="entry name" value="MALTODEXTRIN GLUCOSIDASE"/>
    <property type="match status" value="1"/>
</dbReference>
<dbReference type="SUPFAM" id="SSF51445">
    <property type="entry name" value="(Trans)glycosidases"/>
    <property type="match status" value="1"/>
</dbReference>
<accession>A0A0R1REP3</accession>
<sequence>MHYDSFVDRTPAGALMKQTPVTFTLTAPEAKVATLLVSKADGGMQAVVMHRHNGQWTATIMPDSEGLWYYAFRVETNTGQVTYGTVAGGFGGSGQVYRDPDAAPWYQLTVVDRFETVPDWYKNARIYHIFVDRFNNGNPDGHINHPKPNSFLYGQLSDDPYYVKDGQGEVVRWDFYGGNLAGITAKLDWLQSLGFTALYLSPIFEAASNHHYDTADYYRIDPMLGTLADFKALVSGLHRRGMHLILDGVFNHVGRDSRYFNAFGHYEDRGAAQDPASPYAAWFTFKHWPDDYKSWWGVKDLPAIKKESASFHEFIAGGEDSVIGYWTGLGVDGWRLDVVDELADDFLREIRSLLDHYPNRVLIGEVWEDASHKIAYDKRRPYLQGHELQGAMNYPQRQLMLDYVNGAISPGTFARQLLTLKENYPPEVFAYNFTSISTHDTQRVLTALGEDRTKLAQMVTLWASLPGNLVQFYGDEAGLNGDVDPLNRKYYPWDQVDDEIFKWYQAAWAKRDDPLFSGNAGLTVIFDGEGLGILRYLKDEAVLVGFNATDRTVELNPQACDLHLVPEKWRDLIQTMTISAHSSVTQLLPKMTK</sequence>
<dbReference type="PATRIC" id="fig|1423769.4.peg.3113"/>
<dbReference type="InterPro" id="IPR013783">
    <property type="entry name" value="Ig-like_fold"/>
</dbReference>
<dbReference type="Proteomes" id="UP000051790">
    <property type="component" value="Unassembled WGS sequence"/>
</dbReference>
<dbReference type="GO" id="GO:0005975">
    <property type="term" value="P:carbohydrate metabolic process"/>
    <property type="evidence" value="ECO:0007669"/>
    <property type="project" value="InterPro"/>
</dbReference>
<gene>
    <name evidence="4" type="ORF">FD01_GL002887</name>
</gene>
<evidence type="ECO:0000256" key="2">
    <source>
        <dbReference type="ARBA" id="ARBA00023295"/>
    </source>
</evidence>
<dbReference type="Pfam" id="PF02922">
    <property type="entry name" value="CBM_48"/>
    <property type="match status" value="1"/>
</dbReference>
<dbReference type="CDD" id="cd02688">
    <property type="entry name" value="E_set"/>
    <property type="match status" value="1"/>
</dbReference>
<dbReference type="RefSeq" id="WP_056962599.1">
    <property type="nucleotide sequence ID" value="NZ_AZEU01000054.1"/>
</dbReference>
<dbReference type="Gene3D" id="2.60.40.10">
    <property type="entry name" value="Immunoglobulins"/>
    <property type="match status" value="1"/>
</dbReference>
<dbReference type="EMBL" id="AZEU01000054">
    <property type="protein sequence ID" value="KRL51963.1"/>
    <property type="molecule type" value="Genomic_DNA"/>
</dbReference>
<dbReference type="InterPro" id="IPR045857">
    <property type="entry name" value="O16G_dom_2"/>
</dbReference>
<dbReference type="InterPro" id="IPR006047">
    <property type="entry name" value="GH13_cat_dom"/>
</dbReference>
<keyword evidence="1" id="KW-0378">Hydrolase</keyword>
<name>A0A0R1REP3_9LACO</name>